<evidence type="ECO:0000313" key="1">
    <source>
        <dbReference type="EMBL" id="KAA8530965.1"/>
    </source>
</evidence>
<dbReference type="EMBL" id="CM018043">
    <property type="protein sequence ID" value="KAA8530965.1"/>
    <property type="molecule type" value="Genomic_DNA"/>
</dbReference>
<protein>
    <submittedName>
        <fullName evidence="1">Uncharacterized protein</fullName>
    </submittedName>
</protein>
<sequence length="164" mass="18310">MAGLLCGYLEAGRCRRVVRVMGLGPGGFSDSTPKSSFPLKRLSISAPAARPCLHLTDATLYHIAQAHHQQLLLAAHRVRRRTSKGWFGFVSSDRDSFSKDLRPVSFEFRPATFKGPPTSYVSGAFERLSWFRRLGSQHPQLGEYIHYAVTGILPFIQKCICSKD</sequence>
<proteinExistence type="predicted"/>
<name>A0A5J5AIR4_9ASTE</name>
<organism evidence="1 2">
    <name type="scientific">Nyssa sinensis</name>
    <dbReference type="NCBI Taxonomy" id="561372"/>
    <lineage>
        <taxon>Eukaryota</taxon>
        <taxon>Viridiplantae</taxon>
        <taxon>Streptophyta</taxon>
        <taxon>Embryophyta</taxon>
        <taxon>Tracheophyta</taxon>
        <taxon>Spermatophyta</taxon>
        <taxon>Magnoliopsida</taxon>
        <taxon>eudicotyledons</taxon>
        <taxon>Gunneridae</taxon>
        <taxon>Pentapetalae</taxon>
        <taxon>asterids</taxon>
        <taxon>Cornales</taxon>
        <taxon>Nyssaceae</taxon>
        <taxon>Nyssa</taxon>
    </lineage>
</organism>
<dbReference type="AlphaFoldDB" id="A0A5J5AIR4"/>
<gene>
    <name evidence="1" type="ORF">F0562_005668</name>
</gene>
<dbReference type="OrthoDB" id="21254at2759"/>
<accession>A0A5J5AIR4</accession>
<evidence type="ECO:0000313" key="2">
    <source>
        <dbReference type="Proteomes" id="UP000325577"/>
    </source>
</evidence>
<dbReference type="Proteomes" id="UP000325577">
    <property type="component" value="Linkage Group LG2"/>
</dbReference>
<reference evidence="1 2" key="1">
    <citation type="submission" date="2019-09" db="EMBL/GenBank/DDBJ databases">
        <title>A chromosome-level genome assembly of the Chinese tupelo Nyssa sinensis.</title>
        <authorList>
            <person name="Yang X."/>
            <person name="Kang M."/>
            <person name="Yang Y."/>
            <person name="Xiong H."/>
            <person name="Wang M."/>
            <person name="Zhang Z."/>
            <person name="Wang Z."/>
            <person name="Wu H."/>
            <person name="Ma T."/>
            <person name="Liu J."/>
            <person name="Xi Z."/>
        </authorList>
    </citation>
    <scope>NUCLEOTIDE SEQUENCE [LARGE SCALE GENOMIC DNA]</scope>
    <source>
        <strain evidence="1">J267</strain>
        <tissue evidence="1">Leaf</tissue>
    </source>
</reference>
<keyword evidence="2" id="KW-1185">Reference proteome</keyword>